<reference evidence="1 2" key="1">
    <citation type="submission" date="2024-04" db="EMBL/GenBank/DDBJ databases">
        <authorList>
            <person name="Fracassetti M."/>
        </authorList>
    </citation>
    <scope>NUCLEOTIDE SEQUENCE [LARGE SCALE GENOMIC DNA]</scope>
</reference>
<keyword evidence="2" id="KW-1185">Reference proteome</keyword>
<dbReference type="EMBL" id="OZ034819">
    <property type="protein sequence ID" value="CAL1394814.1"/>
    <property type="molecule type" value="Genomic_DNA"/>
</dbReference>
<evidence type="ECO:0000313" key="1">
    <source>
        <dbReference type="EMBL" id="CAL1394814.1"/>
    </source>
</evidence>
<gene>
    <name evidence="1" type="ORF">LTRI10_LOCUS35292</name>
</gene>
<dbReference type="AlphaFoldDB" id="A0AAV2F9A7"/>
<dbReference type="Proteomes" id="UP001497516">
    <property type="component" value="Chromosome 6"/>
</dbReference>
<protein>
    <submittedName>
        <fullName evidence="1">Uncharacterized protein</fullName>
    </submittedName>
</protein>
<name>A0AAV2F9A7_9ROSI</name>
<accession>A0AAV2F9A7</accession>
<sequence length="153" mass="17111">MVHLDHDFLQGLQYTKAYITRMALYFGVPLDQFTLVGHTTDFPDATLCSMGMIWVARSDPRIRWLKGLRQTEIDAAASVGAPSHVQEPPLQFILGGQGAGSSSAPPIGGCWPAMEARFDRIEAFLDREREARLYTHFLLERLCLFPDVDATRG</sequence>
<proteinExistence type="predicted"/>
<organism evidence="1 2">
    <name type="scientific">Linum trigynum</name>
    <dbReference type="NCBI Taxonomy" id="586398"/>
    <lineage>
        <taxon>Eukaryota</taxon>
        <taxon>Viridiplantae</taxon>
        <taxon>Streptophyta</taxon>
        <taxon>Embryophyta</taxon>
        <taxon>Tracheophyta</taxon>
        <taxon>Spermatophyta</taxon>
        <taxon>Magnoliopsida</taxon>
        <taxon>eudicotyledons</taxon>
        <taxon>Gunneridae</taxon>
        <taxon>Pentapetalae</taxon>
        <taxon>rosids</taxon>
        <taxon>fabids</taxon>
        <taxon>Malpighiales</taxon>
        <taxon>Linaceae</taxon>
        <taxon>Linum</taxon>
    </lineage>
</organism>
<evidence type="ECO:0000313" key="2">
    <source>
        <dbReference type="Proteomes" id="UP001497516"/>
    </source>
</evidence>